<dbReference type="eggNOG" id="COG0288">
    <property type="taxonomic scope" value="Bacteria"/>
</dbReference>
<dbReference type="RefSeq" id="WP_009385252.1">
    <property type="nucleotide sequence ID" value="NZ_AMSQ01000034.1"/>
</dbReference>
<keyword evidence="2" id="KW-1185">Reference proteome</keyword>
<dbReference type="STRING" id="1229783.C273_11461"/>
<evidence type="ECO:0000313" key="2">
    <source>
        <dbReference type="Proteomes" id="UP000009885"/>
    </source>
</evidence>
<dbReference type="EMBL" id="AMSQ01000034">
    <property type="protein sequence ID" value="EKU45294.1"/>
    <property type="molecule type" value="Genomic_DNA"/>
</dbReference>
<comment type="caution">
    <text evidence="1">The sequence shown here is derived from an EMBL/GenBank/DDBJ whole genome shotgun (WGS) entry which is preliminary data.</text>
</comment>
<dbReference type="PATRIC" id="fig|1229783.3.peg.2267"/>
<dbReference type="OrthoDB" id="9792260at2"/>
<evidence type="ECO:0000313" key="1">
    <source>
        <dbReference type="EMBL" id="EKU45294.1"/>
    </source>
</evidence>
<accession>K9ADB9</accession>
<name>K9ADB9_9STAP</name>
<organism evidence="1 2">
    <name type="scientific">Staphylococcus massiliensis S46</name>
    <dbReference type="NCBI Taxonomy" id="1229783"/>
    <lineage>
        <taxon>Bacteria</taxon>
        <taxon>Bacillati</taxon>
        <taxon>Bacillota</taxon>
        <taxon>Bacilli</taxon>
        <taxon>Bacillales</taxon>
        <taxon>Staphylococcaceae</taxon>
        <taxon>Staphylococcus</taxon>
    </lineage>
</organism>
<gene>
    <name evidence="1" type="ORF">C273_11461</name>
</gene>
<dbReference type="AlphaFoldDB" id="K9ADB9"/>
<proteinExistence type="predicted"/>
<dbReference type="Proteomes" id="UP000009885">
    <property type="component" value="Unassembled WGS sequence"/>
</dbReference>
<protein>
    <submittedName>
        <fullName evidence="1">Carbonic anhydrase</fullName>
    </submittedName>
</protein>
<sequence>MRDTKKILIITDIIDYSNKLQKYIKLYGEENIFNIQIANLTITDPFDEIMKSIIVSIYEYNIKDIVFLKSGLNISYSEKRIKRNSIIEYHFKNCSPEFFKSTLDDWFLDDSVENSVEIVKYHPLIPNDVNILIK</sequence>
<reference evidence="1 2" key="1">
    <citation type="journal article" date="2013" name="Genome Announc.">
        <title>Genome Sequence of Staphylococcus massiliensis Strain S46, Isolated from the Surface of Healthy Human Skin.</title>
        <authorList>
            <person name="Srivastav R."/>
            <person name="Singh A."/>
            <person name="Jangir P.K."/>
            <person name="Kumari C."/>
            <person name="Muduli S."/>
            <person name="Sharma R."/>
        </authorList>
    </citation>
    <scope>NUCLEOTIDE SEQUENCE [LARGE SCALE GENOMIC DNA]</scope>
    <source>
        <strain evidence="1 2">S46</strain>
    </source>
</reference>